<dbReference type="InterPro" id="IPR036770">
    <property type="entry name" value="Ankyrin_rpt-contain_sf"/>
</dbReference>
<dbReference type="PROSITE" id="PS50297">
    <property type="entry name" value="ANK_REP_REGION"/>
    <property type="match status" value="2"/>
</dbReference>
<name>A0A225VBA7_9STRA</name>
<comment type="caution">
    <text evidence="4">The sequence shown here is derived from an EMBL/GenBank/DDBJ whole genome shotgun (WGS) entry which is preliminary data.</text>
</comment>
<dbReference type="PANTHER" id="PTHR24201">
    <property type="entry name" value="ANK_REP_REGION DOMAIN-CONTAINING PROTEIN"/>
    <property type="match status" value="1"/>
</dbReference>
<feature type="repeat" description="ANK" evidence="3">
    <location>
        <begin position="20"/>
        <end position="52"/>
    </location>
</feature>
<evidence type="ECO:0000256" key="3">
    <source>
        <dbReference type="PROSITE-ProRule" id="PRU00023"/>
    </source>
</evidence>
<dbReference type="STRING" id="4795.A0A225VBA7"/>
<dbReference type="EMBL" id="NBNE01005926">
    <property type="protein sequence ID" value="OWZ02801.1"/>
    <property type="molecule type" value="Genomic_DNA"/>
</dbReference>
<organism evidence="4 5">
    <name type="scientific">Phytophthora megakarya</name>
    <dbReference type="NCBI Taxonomy" id="4795"/>
    <lineage>
        <taxon>Eukaryota</taxon>
        <taxon>Sar</taxon>
        <taxon>Stramenopiles</taxon>
        <taxon>Oomycota</taxon>
        <taxon>Peronosporomycetes</taxon>
        <taxon>Peronosporales</taxon>
        <taxon>Peronosporaceae</taxon>
        <taxon>Phytophthora</taxon>
    </lineage>
</organism>
<dbReference type="SMART" id="SM00248">
    <property type="entry name" value="ANK"/>
    <property type="match status" value="2"/>
</dbReference>
<feature type="non-terminal residue" evidence="4">
    <location>
        <position position="1"/>
    </location>
</feature>
<gene>
    <name evidence="4" type="ORF">PHMEG_00025572</name>
</gene>
<sequence>EQITEILLARKTDVNCQSADGSTALIAAVFTGMLEVVRVLVEGGATVNLVHSDGFTTLMYAAQANNTAIAEILLKSKASVNCQATDDNRALTIAASYDPVVKLRMNRQQFLPRPKTFSSDDQWELVKALSA</sequence>
<proteinExistence type="predicted"/>
<dbReference type="Pfam" id="PF12796">
    <property type="entry name" value="Ank_2"/>
    <property type="match status" value="1"/>
</dbReference>
<evidence type="ECO:0000313" key="4">
    <source>
        <dbReference type="EMBL" id="OWZ02801.1"/>
    </source>
</evidence>
<dbReference type="SUPFAM" id="SSF48403">
    <property type="entry name" value="Ankyrin repeat"/>
    <property type="match status" value="1"/>
</dbReference>
<dbReference type="Proteomes" id="UP000198211">
    <property type="component" value="Unassembled WGS sequence"/>
</dbReference>
<evidence type="ECO:0000256" key="2">
    <source>
        <dbReference type="ARBA" id="ARBA00023043"/>
    </source>
</evidence>
<keyword evidence="5" id="KW-1185">Reference proteome</keyword>
<reference evidence="5" key="1">
    <citation type="submission" date="2017-03" db="EMBL/GenBank/DDBJ databases">
        <title>Phytopthora megakarya and P. palmivora, two closely related causual agents of cacao black pod achieved similar genome size and gene model numbers by different mechanisms.</title>
        <authorList>
            <person name="Ali S."/>
            <person name="Shao J."/>
            <person name="Larry D.J."/>
            <person name="Kronmiller B."/>
            <person name="Shen D."/>
            <person name="Strem M.D."/>
            <person name="Melnick R.L."/>
            <person name="Guiltinan M.J."/>
            <person name="Tyler B.M."/>
            <person name="Meinhardt L.W."/>
            <person name="Bailey B.A."/>
        </authorList>
    </citation>
    <scope>NUCLEOTIDE SEQUENCE [LARGE SCALE GENOMIC DNA]</scope>
    <source>
        <strain evidence="5">zdho120</strain>
    </source>
</reference>
<dbReference type="AlphaFoldDB" id="A0A225VBA7"/>
<evidence type="ECO:0000313" key="5">
    <source>
        <dbReference type="Proteomes" id="UP000198211"/>
    </source>
</evidence>
<dbReference type="InterPro" id="IPR050776">
    <property type="entry name" value="Ank_Repeat/CDKN_Inhibitor"/>
</dbReference>
<dbReference type="InterPro" id="IPR002110">
    <property type="entry name" value="Ankyrin_rpt"/>
</dbReference>
<protein>
    <submittedName>
        <fullName evidence="4">Uncharacterized protein</fullName>
    </submittedName>
</protein>
<dbReference type="OrthoDB" id="194358at2759"/>
<evidence type="ECO:0000256" key="1">
    <source>
        <dbReference type="ARBA" id="ARBA00022737"/>
    </source>
</evidence>
<dbReference type="PROSITE" id="PS50088">
    <property type="entry name" value="ANK_REPEAT"/>
    <property type="match status" value="2"/>
</dbReference>
<dbReference type="Gene3D" id="1.25.40.20">
    <property type="entry name" value="Ankyrin repeat-containing domain"/>
    <property type="match status" value="1"/>
</dbReference>
<accession>A0A225VBA7</accession>
<feature type="repeat" description="ANK" evidence="3">
    <location>
        <begin position="53"/>
        <end position="85"/>
    </location>
</feature>
<keyword evidence="1" id="KW-0677">Repeat</keyword>
<keyword evidence="2 3" id="KW-0040">ANK repeat</keyword>